<comment type="caution">
    <text evidence="1">The sequence shown here is derived from an EMBL/GenBank/DDBJ whole genome shotgun (WGS) entry which is preliminary data.</text>
</comment>
<accession>A0ABV9QSY7</accession>
<name>A0ABV9QSY7_9GAMM</name>
<proteinExistence type="predicted"/>
<evidence type="ECO:0008006" key="3">
    <source>
        <dbReference type="Google" id="ProtNLM"/>
    </source>
</evidence>
<evidence type="ECO:0000313" key="2">
    <source>
        <dbReference type="Proteomes" id="UP001595886"/>
    </source>
</evidence>
<keyword evidence="2" id="KW-1185">Reference proteome</keyword>
<protein>
    <recommendedName>
        <fullName evidence="3">DUF1330 domain-containing protein</fullName>
    </recommendedName>
</protein>
<reference evidence="2" key="1">
    <citation type="journal article" date="2019" name="Int. J. Syst. Evol. Microbiol.">
        <title>The Global Catalogue of Microorganisms (GCM) 10K type strain sequencing project: providing services to taxonomists for standard genome sequencing and annotation.</title>
        <authorList>
            <consortium name="The Broad Institute Genomics Platform"/>
            <consortium name="The Broad Institute Genome Sequencing Center for Infectious Disease"/>
            <person name="Wu L."/>
            <person name="Ma J."/>
        </authorList>
    </citation>
    <scope>NUCLEOTIDE SEQUENCE [LARGE SCALE GENOMIC DNA]</scope>
    <source>
        <strain evidence="2">CCUG 30340</strain>
    </source>
</reference>
<gene>
    <name evidence="1" type="ORF">ACFO6Q_09060</name>
</gene>
<dbReference type="RefSeq" id="WP_380020329.1">
    <property type="nucleotide sequence ID" value="NZ_JBHSHD010000007.1"/>
</dbReference>
<sequence length="72" mass="8002">MQTIYVVETYKAVEGHLWPERAVICRSDQDAIGRARLLSESSAGVIAYSQFVDPDAGDYEQPVILARYGEVP</sequence>
<evidence type="ECO:0000313" key="1">
    <source>
        <dbReference type="EMBL" id="MFC4820473.1"/>
    </source>
</evidence>
<dbReference type="Proteomes" id="UP001595886">
    <property type="component" value="Unassembled WGS sequence"/>
</dbReference>
<organism evidence="1 2">
    <name type="scientific">Dokdonella ginsengisoli</name>
    <dbReference type="NCBI Taxonomy" id="363846"/>
    <lineage>
        <taxon>Bacteria</taxon>
        <taxon>Pseudomonadati</taxon>
        <taxon>Pseudomonadota</taxon>
        <taxon>Gammaproteobacteria</taxon>
        <taxon>Lysobacterales</taxon>
        <taxon>Rhodanobacteraceae</taxon>
        <taxon>Dokdonella</taxon>
    </lineage>
</organism>
<dbReference type="EMBL" id="JBHSHD010000007">
    <property type="protein sequence ID" value="MFC4820473.1"/>
    <property type="molecule type" value="Genomic_DNA"/>
</dbReference>